<name>A0A533Q856_9BACT</name>
<dbReference type="EMBL" id="SULG01000077">
    <property type="protein sequence ID" value="TLD40828.1"/>
    <property type="molecule type" value="Genomic_DNA"/>
</dbReference>
<keyword evidence="1" id="KW-0472">Membrane</keyword>
<evidence type="ECO:0000313" key="3">
    <source>
        <dbReference type="Proteomes" id="UP000319783"/>
    </source>
</evidence>
<protein>
    <submittedName>
        <fullName evidence="2">Uncharacterized protein</fullName>
    </submittedName>
</protein>
<dbReference type="AlphaFoldDB" id="A0A533Q856"/>
<feature type="transmembrane region" description="Helical" evidence="1">
    <location>
        <begin position="13"/>
        <end position="31"/>
    </location>
</feature>
<evidence type="ECO:0000313" key="2">
    <source>
        <dbReference type="EMBL" id="TLD40828.1"/>
    </source>
</evidence>
<reference evidence="2 3" key="1">
    <citation type="submission" date="2019-04" db="EMBL/GenBank/DDBJ databases">
        <title>Genome of a novel bacterium Candidatus Jettenia ecosi reconstructed from metagenome of an anammox bioreactor.</title>
        <authorList>
            <person name="Mardanov A.V."/>
            <person name="Beletsky A.V."/>
            <person name="Ravin N.V."/>
            <person name="Botchkova E.A."/>
            <person name="Litti Y.V."/>
            <person name="Nozhevnikova A.N."/>
        </authorList>
    </citation>
    <scope>NUCLEOTIDE SEQUENCE [LARGE SCALE GENOMIC DNA]</scope>
    <source>
        <strain evidence="2">J2</strain>
    </source>
</reference>
<accession>A0A533Q856</accession>
<comment type="caution">
    <text evidence="2">The sequence shown here is derived from an EMBL/GenBank/DDBJ whole genome shotgun (WGS) entry which is preliminary data.</text>
</comment>
<organism evidence="2 3">
    <name type="scientific">Candidatus Jettenia ecosi</name>
    <dbReference type="NCBI Taxonomy" id="2494326"/>
    <lineage>
        <taxon>Bacteria</taxon>
        <taxon>Pseudomonadati</taxon>
        <taxon>Planctomycetota</taxon>
        <taxon>Candidatus Brocadiia</taxon>
        <taxon>Candidatus Brocadiales</taxon>
        <taxon>Candidatus Brocadiaceae</taxon>
        <taxon>Candidatus Jettenia</taxon>
    </lineage>
</organism>
<gene>
    <name evidence="2" type="ORF">JETT_2898</name>
</gene>
<sequence>MCLEGTVDEAIDSGYILFLVFFYFSQPLRLLEHHYRCQMSIRHDISPP</sequence>
<evidence type="ECO:0000256" key="1">
    <source>
        <dbReference type="SAM" id="Phobius"/>
    </source>
</evidence>
<keyword evidence="1" id="KW-0812">Transmembrane</keyword>
<proteinExistence type="predicted"/>
<dbReference type="Proteomes" id="UP000319783">
    <property type="component" value="Unassembled WGS sequence"/>
</dbReference>
<keyword evidence="1" id="KW-1133">Transmembrane helix</keyword>